<dbReference type="Proteomes" id="UP001295469">
    <property type="component" value="Chromosome A04"/>
</dbReference>
<evidence type="ECO:0000313" key="2">
    <source>
        <dbReference type="EMBL" id="CAF2288952.1"/>
    </source>
</evidence>
<dbReference type="AlphaFoldDB" id="A0A817B5K0"/>
<sequence>PEQENHSPNYLLANYGSPSATLGYQAFQLSADFNIYHMATQIRGKKKFVADGIFYAELNEVLTRELAKDGYVGAEVMVTTTEEVVTKISKIEEASPAMGGGVGGEGEKGSTKTKQ</sequence>
<dbReference type="InterPro" id="IPR015946">
    <property type="entry name" value="KH_dom-like_a/b"/>
</dbReference>
<accession>A0A817B5K0</accession>
<dbReference type="Gene3D" id="3.30.300.20">
    <property type="match status" value="1"/>
</dbReference>
<name>A0A817B5K0_BRANA</name>
<gene>
    <name evidence="2" type="ORF">DARMORV10_A04P25540.1</name>
</gene>
<feature type="compositionally biased region" description="Basic and acidic residues" evidence="1">
    <location>
        <begin position="105"/>
        <end position="115"/>
    </location>
</feature>
<dbReference type="EMBL" id="HG994358">
    <property type="protein sequence ID" value="CAF2288952.1"/>
    <property type="molecule type" value="Genomic_DNA"/>
</dbReference>
<proteinExistence type="predicted"/>
<evidence type="ECO:0000256" key="1">
    <source>
        <dbReference type="SAM" id="MobiDB-lite"/>
    </source>
</evidence>
<feature type="non-terminal residue" evidence="2">
    <location>
        <position position="115"/>
    </location>
</feature>
<protein>
    <submittedName>
        <fullName evidence="2">(rape) hypothetical protein</fullName>
    </submittedName>
</protein>
<organism evidence="2">
    <name type="scientific">Brassica napus</name>
    <name type="common">Rape</name>
    <dbReference type="NCBI Taxonomy" id="3708"/>
    <lineage>
        <taxon>Eukaryota</taxon>
        <taxon>Viridiplantae</taxon>
        <taxon>Streptophyta</taxon>
        <taxon>Embryophyta</taxon>
        <taxon>Tracheophyta</taxon>
        <taxon>Spermatophyta</taxon>
        <taxon>Magnoliopsida</taxon>
        <taxon>eudicotyledons</taxon>
        <taxon>Gunneridae</taxon>
        <taxon>Pentapetalae</taxon>
        <taxon>rosids</taxon>
        <taxon>malvids</taxon>
        <taxon>Brassicales</taxon>
        <taxon>Brassicaceae</taxon>
        <taxon>Brassiceae</taxon>
        <taxon>Brassica</taxon>
    </lineage>
</organism>
<feature type="region of interest" description="Disordered" evidence="1">
    <location>
        <begin position="95"/>
        <end position="115"/>
    </location>
</feature>
<reference evidence="2" key="1">
    <citation type="submission" date="2021-01" db="EMBL/GenBank/DDBJ databases">
        <authorList>
            <consortium name="Genoscope - CEA"/>
            <person name="William W."/>
        </authorList>
    </citation>
    <scope>NUCLEOTIDE SEQUENCE</scope>
</reference>